<dbReference type="Gene3D" id="3.30.450.20">
    <property type="entry name" value="PAS domain"/>
    <property type="match status" value="1"/>
</dbReference>
<accession>A0A8I0T4R0</accession>
<dbReference type="Proteomes" id="UP000660708">
    <property type="component" value="Unassembled WGS sequence"/>
</dbReference>
<dbReference type="SUPFAM" id="SSF101898">
    <property type="entry name" value="NHL repeat"/>
    <property type="match status" value="1"/>
</dbReference>
<reference evidence="7 8" key="1">
    <citation type="submission" date="2015-06" db="EMBL/GenBank/DDBJ databases">
        <title>Genome sequence of Pseudoalteromonas peptidolytica.</title>
        <authorList>
            <person name="Xie B.-B."/>
            <person name="Rong J.-C."/>
            <person name="Qin Q.-L."/>
            <person name="Zhang Y.-Z."/>
        </authorList>
    </citation>
    <scope>NUCLEOTIDE SEQUENCE [LARGE SCALE GENOMIC DNA]</scope>
    <source>
        <strain evidence="7 8">F12-50-A1</strain>
    </source>
</reference>
<evidence type="ECO:0000256" key="4">
    <source>
        <dbReference type="SAM" id="Coils"/>
    </source>
</evidence>
<dbReference type="SUPFAM" id="SSF50998">
    <property type="entry name" value="Quinoprotein alcohol dehydrogenase-like"/>
    <property type="match status" value="1"/>
</dbReference>
<dbReference type="InterPro" id="IPR000700">
    <property type="entry name" value="PAS-assoc_C"/>
</dbReference>
<dbReference type="InterPro" id="IPR011047">
    <property type="entry name" value="Quinoprotein_ADH-like_sf"/>
</dbReference>
<dbReference type="InterPro" id="IPR000014">
    <property type="entry name" value="PAS"/>
</dbReference>
<dbReference type="InterPro" id="IPR005467">
    <property type="entry name" value="His_kinase_dom"/>
</dbReference>
<dbReference type="PROSITE" id="PS50113">
    <property type="entry name" value="PAC"/>
    <property type="match status" value="1"/>
</dbReference>
<evidence type="ECO:0000259" key="5">
    <source>
        <dbReference type="PROSITE" id="PS50109"/>
    </source>
</evidence>
<dbReference type="CDD" id="cd00082">
    <property type="entry name" value="HisKA"/>
    <property type="match status" value="1"/>
</dbReference>
<evidence type="ECO:0000313" key="8">
    <source>
        <dbReference type="Proteomes" id="UP000660708"/>
    </source>
</evidence>
<dbReference type="InterPro" id="IPR015943">
    <property type="entry name" value="WD40/YVTN_repeat-like_dom_sf"/>
</dbReference>
<feature type="domain" description="PAC" evidence="6">
    <location>
        <begin position="889"/>
        <end position="942"/>
    </location>
</feature>
<evidence type="ECO:0000313" key="7">
    <source>
        <dbReference type="EMBL" id="MBE0346473.1"/>
    </source>
</evidence>
<evidence type="ECO:0000256" key="1">
    <source>
        <dbReference type="ARBA" id="ARBA00000085"/>
    </source>
</evidence>
<protein>
    <recommendedName>
        <fullName evidence="2">histidine kinase</fullName>
        <ecNumber evidence="2">2.7.13.3</ecNumber>
    </recommendedName>
</protein>
<dbReference type="InterPro" id="IPR003594">
    <property type="entry name" value="HATPase_dom"/>
</dbReference>
<feature type="coiled-coil region" evidence="4">
    <location>
        <begin position="930"/>
        <end position="985"/>
    </location>
</feature>
<dbReference type="GO" id="GO:0000155">
    <property type="term" value="F:phosphorelay sensor kinase activity"/>
    <property type="evidence" value="ECO:0007669"/>
    <property type="project" value="InterPro"/>
</dbReference>
<dbReference type="Gene3D" id="1.10.287.130">
    <property type="match status" value="1"/>
</dbReference>
<dbReference type="SUPFAM" id="SSF55785">
    <property type="entry name" value="PYP-like sensor domain (PAS domain)"/>
    <property type="match status" value="1"/>
</dbReference>
<comment type="caution">
    <text evidence="7">The sequence shown here is derived from an EMBL/GenBank/DDBJ whole genome shotgun (WGS) entry which is preliminary data.</text>
</comment>
<dbReference type="InterPro" id="IPR013655">
    <property type="entry name" value="PAS_fold_3"/>
</dbReference>
<sequence length="1238" mass="139463">MIRLRYQFTATALTNRIGRIGVLLLSMLLSLPSIASFPEFSDTAQVMRRYDYSSGLSQVTITAITQDQLGYIWVGTQSGLNRFDGHDFIQFEVKQNSKNHLSGGFITSLCHSGKYIWIGTSTGLSVYDAEAGLFRSILAAYNDAINSDRVKKVACYGESVTVSTEEGDAYRVNYQTLEPEKLYLTGKFVRDVQETRNAFVYLNADGLVSQPKDKVGAKVILDGEFKTLSLSHGRIFAVDDEEQIIAFDTKFNKVLWKKVISDKVNFSIFQVKVRTNEILVASNNGVFVLDLQGNIKRHWYRRAEQNDGLQDNNILSVQRDHNGDLWIGTESQGLHFFSQLSESFGHVGEQNFPHAPLGHPDVRNFALDSSERLWIGTSSGLYIYQQSSFIEAYRLFPSLSAIKGSFITQVKIYDDTLWLTTRGDGVIKYGLLQGEYLHLQPDSENGPELSFNDITKYQSQILVSSRTLGLMRFDNESNRLLPFFENRPDTPSHVSSFKVVGQDLWFGSIGEGLFKYSKGQLHNITTQDGLKSNLVFMIDEDPWQRLWIASEAGVSLVDKEMQVVKTIGEQDGLGNQAVWGLVYDDYEYMWLGTSGGLSRVNVMDFAIDNFLPIDGVQAHEFNYNAAWKAPDGRIFMGGAKGFNQFFPQNVSISNSARPILVSTIELLGEPIKPSPNGILPVAPELASELHLRHDQNIISLQYSSLDFGSEKLSFYYRIKGLSDKWLKLANGARQINLLQLEPGVYRVETYTVNRFNMQSPVHEFSIYVDAPLWWNTYSKTLYGLVIIFIIVGFVRARQQRYRKVLRDNQAMSALQERLELSLWASGDELWDWHVESGCIYRYSVNPKINFGELQDKLILSELDQFVHPKDCVLLEERLLACVDGNEDVYELAIRVKGQDGEWVWVLDRGKVVVRDENDKALRIAGALKDIADLKAHQQALQSLNEQLEIKVAMRTDELYKKNQKLEQAMIELKQTQEELIESEKMASLGVVVAGVAHEINTPLGIAITALSHNEDCLSDLVDKLENKTLKQADLVASIASQKEGYLLVTRNLRRAESLISNFKQVAVDQSSEVERDINLLEYINDVFDSLKPLAKNKEVQLEIDGNRSINITTFPGAIYQIMANLFNNSVIHGFEDSASGCVRVTVEENGSHWSIIYSDNGVGMDETMEKTLFEPFVTTKRNQGGCGLGMHIVYNLVTQLLKGEIRCKTAKFEGVEITIRVPLTRSATIQSDTSSSPS</sequence>
<dbReference type="PROSITE" id="PS50109">
    <property type="entry name" value="HIS_KIN"/>
    <property type="match status" value="1"/>
</dbReference>
<dbReference type="InterPro" id="IPR035965">
    <property type="entry name" value="PAS-like_dom_sf"/>
</dbReference>
<comment type="catalytic activity">
    <reaction evidence="1">
        <text>ATP + protein L-histidine = ADP + protein N-phospho-L-histidine.</text>
        <dbReference type="EC" id="2.7.13.3"/>
    </reaction>
</comment>
<dbReference type="InterPro" id="IPR013783">
    <property type="entry name" value="Ig-like_fold"/>
</dbReference>
<evidence type="ECO:0000256" key="3">
    <source>
        <dbReference type="ARBA" id="ARBA00022553"/>
    </source>
</evidence>
<dbReference type="Pfam" id="PF08447">
    <property type="entry name" value="PAS_3"/>
    <property type="match status" value="1"/>
</dbReference>
<dbReference type="AlphaFoldDB" id="A0A8I0T4R0"/>
<dbReference type="EMBL" id="AQHF01000021">
    <property type="protein sequence ID" value="MBE0346473.1"/>
    <property type="molecule type" value="Genomic_DNA"/>
</dbReference>
<dbReference type="Pfam" id="PF07494">
    <property type="entry name" value="Reg_prop"/>
    <property type="match status" value="2"/>
</dbReference>
<keyword evidence="3" id="KW-0597">Phosphoprotein</keyword>
<dbReference type="InterPro" id="IPR003661">
    <property type="entry name" value="HisK_dim/P_dom"/>
</dbReference>
<name>A0A8I0T4R0_9GAMM</name>
<dbReference type="CDD" id="cd00130">
    <property type="entry name" value="PAS"/>
    <property type="match status" value="1"/>
</dbReference>
<gene>
    <name evidence="7" type="ORF">PPEP_a3708</name>
</gene>
<proteinExistence type="predicted"/>
<dbReference type="Gene3D" id="3.30.565.10">
    <property type="entry name" value="Histidine kinase-like ATPase, C-terminal domain"/>
    <property type="match status" value="1"/>
</dbReference>
<evidence type="ECO:0000259" key="6">
    <source>
        <dbReference type="PROSITE" id="PS50113"/>
    </source>
</evidence>
<organism evidence="7 8">
    <name type="scientific">Pseudoalteromonas peptidolytica F12-50-A1</name>
    <dbReference type="NCBI Taxonomy" id="1315280"/>
    <lineage>
        <taxon>Bacteria</taxon>
        <taxon>Pseudomonadati</taxon>
        <taxon>Pseudomonadota</taxon>
        <taxon>Gammaproteobacteria</taxon>
        <taxon>Alteromonadales</taxon>
        <taxon>Pseudoalteromonadaceae</taxon>
        <taxon>Pseudoalteromonas</taxon>
    </lineage>
</organism>
<keyword evidence="4" id="KW-0175">Coiled coil</keyword>
<dbReference type="SUPFAM" id="SSF55874">
    <property type="entry name" value="ATPase domain of HSP90 chaperone/DNA topoisomerase II/histidine kinase"/>
    <property type="match status" value="1"/>
</dbReference>
<dbReference type="Gene3D" id="2.60.40.10">
    <property type="entry name" value="Immunoglobulins"/>
    <property type="match status" value="1"/>
</dbReference>
<feature type="domain" description="Histidine kinase" evidence="5">
    <location>
        <begin position="994"/>
        <end position="1225"/>
    </location>
</feature>
<dbReference type="SMART" id="SM00387">
    <property type="entry name" value="HATPase_c"/>
    <property type="match status" value="1"/>
</dbReference>
<evidence type="ECO:0000256" key="2">
    <source>
        <dbReference type="ARBA" id="ARBA00012438"/>
    </source>
</evidence>
<dbReference type="PANTHER" id="PTHR43547">
    <property type="entry name" value="TWO-COMPONENT HISTIDINE KINASE"/>
    <property type="match status" value="1"/>
</dbReference>
<dbReference type="InterPro" id="IPR036890">
    <property type="entry name" value="HATPase_C_sf"/>
</dbReference>
<dbReference type="Gene3D" id="2.130.10.10">
    <property type="entry name" value="YVTN repeat-like/Quinoprotein amine dehydrogenase"/>
    <property type="match status" value="2"/>
</dbReference>
<dbReference type="InterPro" id="IPR011110">
    <property type="entry name" value="Reg_prop"/>
</dbReference>
<dbReference type="PANTHER" id="PTHR43547:SF2">
    <property type="entry name" value="HYBRID SIGNAL TRANSDUCTION HISTIDINE KINASE C"/>
    <property type="match status" value="1"/>
</dbReference>
<dbReference type="Pfam" id="PF02518">
    <property type="entry name" value="HATPase_c"/>
    <property type="match status" value="1"/>
</dbReference>
<dbReference type="EC" id="2.7.13.3" evidence="2"/>
<keyword evidence="8" id="KW-1185">Reference proteome</keyword>